<dbReference type="WBParaSite" id="TMUE_1000005366.1">
    <property type="protein sequence ID" value="TMUE_1000005366.1"/>
    <property type="gene ID" value="WBGene00288564"/>
</dbReference>
<evidence type="ECO:0000313" key="2">
    <source>
        <dbReference type="WBParaSite" id="TMUE_1000005366.1"/>
    </source>
</evidence>
<dbReference type="AlphaFoldDB" id="A0A5S6QDC2"/>
<proteinExistence type="predicted"/>
<organism evidence="1 2">
    <name type="scientific">Trichuris muris</name>
    <name type="common">Mouse whipworm</name>
    <dbReference type="NCBI Taxonomy" id="70415"/>
    <lineage>
        <taxon>Eukaryota</taxon>
        <taxon>Metazoa</taxon>
        <taxon>Ecdysozoa</taxon>
        <taxon>Nematoda</taxon>
        <taxon>Enoplea</taxon>
        <taxon>Dorylaimia</taxon>
        <taxon>Trichinellida</taxon>
        <taxon>Trichuridae</taxon>
        <taxon>Trichuris</taxon>
    </lineage>
</organism>
<protein>
    <submittedName>
        <fullName evidence="2">Uncharacterized protein</fullName>
    </submittedName>
</protein>
<sequence>MMPVKYWVSMRAVAGIYITLAAHGFAGGEDPTDLTVGGGASWNGIHSYLIAHELPPTKFKAIEKCYHLLYNCLRSQLGMVLPEHVALRNVGVFCLEKEDLDLCILHELWIGTEFAQCGNLAELVQEDSMECRYLSTTNRLYHYVCNASRALFHNWTRMGAHFDEMGRHCVVSFEEKRCRELLDHIIGRVKAVPLKSGCKTMRTAHRLAVLLLLSLVAVQRCSTSSLLILRST</sequence>
<keyword evidence="1" id="KW-1185">Reference proteome</keyword>
<dbReference type="Proteomes" id="UP000046395">
    <property type="component" value="Unassembled WGS sequence"/>
</dbReference>
<accession>A0A5S6QDC2</accession>
<evidence type="ECO:0000313" key="1">
    <source>
        <dbReference type="Proteomes" id="UP000046395"/>
    </source>
</evidence>
<reference evidence="2" key="1">
    <citation type="submission" date="2019-12" db="UniProtKB">
        <authorList>
            <consortium name="WormBaseParasite"/>
        </authorList>
    </citation>
    <scope>IDENTIFICATION</scope>
</reference>
<name>A0A5S6QDC2_TRIMR</name>